<dbReference type="InterPro" id="IPR033704">
    <property type="entry name" value="dUTPase_trimeric"/>
</dbReference>
<comment type="cofactor">
    <cofactor evidence="7">
        <name>Mg(2+)</name>
        <dbReference type="ChEBI" id="CHEBI:18420"/>
    </cofactor>
</comment>
<dbReference type="RefSeq" id="WP_115484574.1">
    <property type="nucleotide sequence ID" value="NZ_JBCJCQ010000001.1"/>
</dbReference>
<evidence type="ECO:0000259" key="8">
    <source>
        <dbReference type="Pfam" id="PF00692"/>
    </source>
</evidence>
<evidence type="ECO:0000313" key="12">
    <source>
        <dbReference type="Proteomes" id="UP000285503"/>
    </source>
</evidence>
<feature type="binding site" evidence="7">
    <location>
        <position position="76"/>
    </location>
    <ligand>
        <name>substrate</name>
    </ligand>
</feature>
<dbReference type="PANTHER" id="PTHR11241">
    <property type="entry name" value="DEOXYURIDINE 5'-TRIPHOSPHATE NUCLEOTIDOHYDROLASE"/>
    <property type="match status" value="1"/>
</dbReference>
<evidence type="ECO:0000256" key="6">
    <source>
        <dbReference type="ARBA" id="ARBA00047686"/>
    </source>
</evidence>
<keyword evidence="2 7" id="KW-0479">Metal-binding</keyword>
<keyword evidence="3 7" id="KW-0378">Hydrolase</keyword>
<evidence type="ECO:0000256" key="1">
    <source>
        <dbReference type="ARBA" id="ARBA00006581"/>
    </source>
</evidence>
<dbReference type="InterPro" id="IPR029054">
    <property type="entry name" value="dUTPase-like"/>
</dbReference>
<comment type="caution">
    <text evidence="9">The sequence shown here is derived from an EMBL/GenBank/DDBJ whole genome shotgun (WGS) entry which is preliminary data.</text>
</comment>
<dbReference type="UniPathway" id="UPA00610">
    <property type="reaction ID" value="UER00666"/>
</dbReference>
<dbReference type="Pfam" id="PF00692">
    <property type="entry name" value="dUTPase"/>
    <property type="match status" value="1"/>
</dbReference>
<comment type="pathway">
    <text evidence="7">Pyrimidine metabolism; dUMP biosynthesis; dUMP from dCTP (dUTP route): step 2/2.</text>
</comment>
<evidence type="ECO:0000313" key="9">
    <source>
        <dbReference type="EMBL" id="RHK17705.1"/>
    </source>
</evidence>
<protein>
    <recommendedName>
        <fullName evidence="7">Deoxyuridine 5'-triphosphate nucleotidohydrolase</fullName>
        <shortName evidence="7">dUTPase</shortName>
        <ecNumber evidence="7">3.6.1.23</ecNumber>
    </recommendedName>
    <alternativeName>
        <fullName evidence="7">dUTP pyrophosphatase</fullName>
    </alternativeName>
</protein>
<comment type="similarity">
    <text evidence="1 7">Belongs to the dUTPase family.</text>
</comment>
<comment type="catalytic activity">
    <reaction evidence="6 7">
        <text>dUTP + H2O = dUMP + diphosphate + H(+)</text>
        <dbReference type="Rhea" id="RHEA:10248"/>
        <dbReference type="ChEBI" id="CHEBI:15377"/>
        <dbReference type="ChEBI" id="CHEBI:15378"/>
        <dbReference type="ChEBI" id="CHEBI:33019"/>
        <dbReference type="ChEBI" id="CHEBI:61555"/>
        <dbReference type="ChEBI" id="CHEBI:246422"/>
        <dbReference type="EC" id="3.6.1.23"/>
    </reaction>
</comment>
<dbReference type="Proteomes" id="UP000285503">
    <property type="component" value="Unassembled WGS sequence"/>
</dbReference>
<dbReference type="FunFam" id="2.70.40.10:FF:000002">
    <property type="entry name" value="dUTP diphosphatase"/>
    <property type="match status" value="1"/>
</dbReference>
<keyword evidence="4 7" id="KW-0460">Magnesium</keyword>
<dbReference type="Gene3D" id="2.70.40.10">
    <property type="match status" value="1"/>
</dbReference>
<dbReference type="GO" id="GO:0004170">
    <property type="term" value="F:dUTP diphosphatase activity"/>
    <property type="evidence" value="ECO:0007669"/>
    <property type="project" value="UniProtKB-UniRule"/>
</dbReference>
<dbReference type="EMBL" id="QROO01000007">
    <property type="protein sequence ID" value="RHL39599.1"/>
    <property type="molecule type" value="Genomic_DNA"/>
</dbReference>
<name>A0A415FD65_9BACE</name>
<proteinExistence type="inferred from homology"/>
<gene>
    <name evidence="7" type="primary">dut</name>
    <name evidence="10" type="ORF">DW027_07115</name>
    <name evidence="9" type="ORF">DW075_24030</name>
</gene>
<evidence type="ECO:0000313" key="11">
    <source>
        <dbReference type="Proteomes" id="UP000284495"/>
    </source>
</evidence>
<dbReference type="Proteomes" id="UP000284495">
    <property type="component" value="Unassembled WGS sequence"/>
</dbReference>
<feature type="binding site" evidence="7">
    <location>
        <position position="82"/>
    </location>
    <ligand>
        <name>substrate</name>
    </ligand>
</feature>
<comment type="caution">
    <text evidence="7">Lacks conserved residue(s) required for the propagation of feature annotation.</text>
</comment>
<feature type="binding site" evidence="7">
    <location>
        <begin position="63"/>
        <end position="65"/>
    </location>
    <ligand>
        <name>substrate</name>
    </ligand>
</feature>
<evidence type="ECO:0000256" key="2">
    <source>
        <dbReference type="ARBA" id="ARBA00022723"/>
    </source>
</evidence>
<dbReference type="NCBIfam" id="NF001862">
    <property type="entry name" value="PRK00601.1"/>
    <property type="match status" value="1"/>
</dbReference>
<dbReference type="GO" id="GO:0046081">
    <property type="term" value="P:dUTP catabolic process"/>
    <property type="evidence" value="ECO:0007669"/>
    <property type="project" value="InterPro"/>
</dbReference>
<accession>A0A415FD65</accession>
<dbReference type="HAMAP" id="MF_00116">
    <property type="entry name" value="dUTPase_bact"/>
    <property type="match status" value="1"/>
</dbReference>
<dbReference type="GO" id="GO:0000287">
    <property type="term" value="F:magnesium ion binding"/>
    <property type="evidence" value="ECO:0007669"/>
    <property type="project" value="UniProtKB-UniRule"/>
</dbReference>
<dbReference type="EMBL" id="QRNE01000250">
    <property type="protein sequence ID" value="RHK17705.1"/>
    <property type="molecule type" value="Genomic_DNA"/>
</dbReference>
<evidence type="ECO:0000256" key="7">
    <source>
        <dbReference type="HAMAP-Rule" id="MF_00116"/>
    </source>
</evidence>
<dbReference type="NCBIfam" id="TIGR00576">
    <property type="entry name" value="dut"/>
    <property type="match status" value="1"/>
</dbReference>
<evidence type="ECO:0000313" key="10">
    <source>
        <dbReference type="EMBL" id="RHL39599.1"/>
    </source>
</evidence>
<feature type="domain" description="dUTPase-like" evidence="8">
    <location>
        <begin position="11"/>
        <end position="145"/>
    </location>
</feature>
<evidence type="ECO:0000256" key="5">
    <source>
        <dbReference type="ARBA" id="ARBA00023080"/>
    </source>
</evidence>
<reference evidence="11 12" key="1">
    <citation type="submission" date="2018-08" db="EMBL/GenBank/DDBJ databases">
        <title>A genome reference for cultivated species of the human gut microbiota.</title>
        <authorList>
            <person name="Zou Y."/>
            <person name="Xue W."/>
            <person name="Luo G."/>
        </authorList>
    </citation>
    <scope>NUCLEOTIDE SEQUENCE [LARGE SCALE GENOMIC DNA]</scope>
    <source>
        <strain evidence="10 11">AF38-2</strain>
        <strain evidence="9 12">AF46-11NS</strain>
    </source>
</reference>
<dbReference type="EC" id="3.6.1.23" evidence="7"/>
<sequence>MKVKVYSTSKHPLPQYATKQSAGLDLRANIDAPITINPRERVLVPTGLHIQLPEGFEARIQPRSGLALKKGITCLNSPGCVDADYRGDVGVILINHGTEPFTVNDGERIAQMIISKYEQAEWEPVSSIEDLEATERGEQGFGHSGIK</sequence>
<dbReference type="AlphaFoldDB" id="A0A415FD65"/>
<dbReference type="CDD" id="cd07557">
    <property type="entry name" value="trimeric_dUTPase"/>
    <property type="match status" value="1"/>
</dbReference>
<comment type="function">
    <text evidence="7">This enzyme is involved in nucleotide metabolism: it produces dUMP, the immediate precursor of thymidine nucleotides and it decreases the intracellular concentration of dUTP so that uracil cannot be incorporated into DNA.</text>
</comment>
<evidence type="ECO:0000256" key="3">
    <source>
        <dbReference type="ARBA" id="ARBA00022801"/>
    </source>
</evidence>
<dbReference type="InterPro" id="IPR036157">
    <property type="entry name" value="dUTPase-like_sf"/>
</dbReference>
<organism evidence="9 12">
    <name type="scientific">Bacteroides xylanisolvens</name>
    <dbReference type="NCBI Taxonomy" id="371601"/>
    <lineage>
        <taxon>Bacteria</taxon>
        <taxon>Pseudomonadati</taxon>
        <taxon>Bacteroidota</taxon>
        <taxon>Bacteroidia</taxon>
        <taxon>Bacteroidales</taxon>
        <taxon>Bacteroidaceae</taxon>
        <taxon>Bacteroides</taxon>
    </lineage>
</organism>
<keyword evidence="5 7" id="KW-0546">Nucleotide metabolism</keyword>
<dbReference type="PANTHER" id="PTHR11241:SF0">
    <property type="entry name" value="DEOXYURIDINE 5'-TRIPHOSPHATE NUCLEOTIDOHYDROLASE"/>
    <property type="match status" value="1"/>
</dbReference>
<dbReference type="InterPro" id="IPR008181">
    <property type="entry name" value="dUTPase"/>
</dbReference>
<dbReference type="GO" id="GO:0006226">
    <property type="term" value="P:dUMP biosynthetic process"/>
    <property type="evidence" value="ECO:0007669"/>
    <property type="project" value="UniProtKB-UniRule"/>
</dbReference>
<dbReference type="SUPFAM" id="SSF51283">
    <property type="entry name" value="dUTPase-like"/>
    <property type="match status" value="1"/>
</dbReference>
<evidence type="ECO:0000256" key="4">
    <source>
        <dbReference type="ARBA" id="ARBA00022842"/>
    </source>
</evidence>